<organism evidence="3 4">
    <name type="scientific">Aulographum hederae CBS 113979</name>
    <dbReference type="NCBI Taxonomy" id="1176131"/>
    <lineage>
        <taxon>Eukaryota</taxon>
        <taxon>Fungi</taxon>
        <taxon>Dikarya</taxon>
        <taxon>Ascomycota</taxon>
        <taxon>Pezizomycotina</taxon>
        <taxon>Dothideomycetes</taxon>
        <taxon>Pleosporomycetidae</taxon>
        <taxon>Aulographales</taxon>
        <taxon>Aulographaceae</taxon>
    </lineage>
</organism>
<dbReference type="AlphaFoldDB" id="A0A6G1H5F3"/>
<gene>
    <name evidence="3" type="ORF">K402DRAFT_402659</name>
</gene>
<dbReference type="GO" id="GO:0016491">
    <property type="term" value="F:oxidoreductase activity"/>
    <property type="evidence" value="ECO:0007669"/>
    <property type="project" value="UniProtKB-KW"/>
</dbReference>
<evidence type="ECO:0000313" key="3">
    <source>
        <dbReference type="EMBL" id="KAF1988453.1"/>
    </source>
</evidence>
<evidence type="ECO:0000256" key="1">
    <source>
        <dbReference type="ARBA" id="ARBA00006484"/>
    </source>
</evidence>
<name>A0A6G1H5F3_9PEZI</name>
<dbReference type="EMBL" id="ML977148">
    <property type="protein sequence ID" value="KAF1988453.1"/>
    <property type="molecule type" value="Genomic_DNA"/>
</dbReference>
<dbReference type="PANTHER" id="PTHR24320">
    <property type="entry name" value="RETINOL DEHYDROGENASE"/>
    <property type="match status" value="1"/>
</dbReference>
<accession>A0A6G1H5F3</accession>
<dbReference type="InterPro" id="IPR036291">
    <property type="entry name" value="NAD(P)-bd_dom_sf"/>
</dbReference>
<dbReference type="OrthoDB" id="191139at2759"/>
<comment type="similarity">
    <text evidence="1">Belongs to the short-chain dehydrogenases/reductases (SDR) family.</text>
</comment>
<dbReference type="SUPFAM" id="SSF51735">
    <property type="entry name" value="NAD(P)-binding Rossmann-fold domains"/>
    <property type="match status" value="1"/>
</dbReference>
<reference evidence="3" key="1">
    <citation type="journal article" date="2020" name="Stud. Mycol.">
        <title>101 Dothideomycetes genomes: a test case for predicting lifestyles and emergence of pathogens.</title>
        <authorList>
            <person name="Haridas S."/>
            <person name="Albert R."/>
            <person name="Binder M."/>
            <person name="Bloem J."/>
            <person name="Labutti K."/>
            <person name="Salamov A."/>
            <person name="Andreopoulos B."/>
            <person name="Baker S."/>
            <person name="Barry K."/>
            <person name="Bills G."/>
            <person name="Bluhm B."/>
            <person name="Cannon C."/>
            <person name="Castanera R."/>
            <person name="Culley D."/>
            <person name="Daum C."/>
            <person name="Ezra D."/>
            <person name="Gonzalez J."/>
            <person name="Henrissat B."/>
            <person name="Kuo A."/>
            <person name="Liang C."/>
            <person name="Lipzen A."/>
            <person name="Lutzoni F."/>
            <person name="Magnuson J."/>
            <person name="Mondo S."/>
            <person name="Nolan M."/>
            <person name="Ohm R."/>
            <person name="Pangilinan J."/>
            <person name="Park H.-J."/>
            <person name="Ramirez L."/>
            <person name="Alfaro M."/>
            <person name="Sun H."/>
            <person name="Tritt A."/>
            <person name="Yoshinaga Y."/>
            <person name="Zwiers L.-H."/>
            <person name="Turgeon B."/>
            <person name="Goodwin S."/>
            <person name="Spatafora J."/>
            <person name="Crous P."/>
            <person name="Grigoriev I."/>
        </authorList>
    </citation>
    <scope>NUCLEOTIDE SEQUENCE</scope>
    <source>
        <strain evidence="3">CBS 113979</strain>
    </source>
</reference>
<proteinExistence type="inferred from homology"/>
<evidence type="ECO:0000256" key="2">
    <source>
        <dbReference type="ARBA" id="ARBA00023002"/>
    </source>
</evidence>
<dbReference type="Gene3D" id="3.40.50.720">
    <property type="entry name" value="NAD(P)-binding Rossmann-like Domain"/>
    <property type="match status" value="1"/>
</dbReference>
<keyword evidence="4" id="KW-1185">Reference proteome</keyword>
<protein>
    <submittedName>
        <fullName evidence="3">Putative short-chain dehydrogenase</fullName>
    </submittedName>
</protein>
<dbReference type="InterPro" id="IPR002347">
    <property type="entry name" value="SDR_fam"/>
</dbReference>
<dbReference type="PANTHER" id="PTHR24320:SF283">
    <property type="entry name" value="RETINOL DEHYDROGENASE 11"/>
    <property type="match status" value="1"/>
</dbReference>
<keyword evidence="2" id="KW-0560">Oxidoreductase</keyword>
<dbReference type="Proteomes" id="UP000800041">
    <property type="component" value="Unassembled WGS sequence"/>
</dbReference>
<sequence length="307" mass="33725">MDPSIWGAKTDASTVAEYYHNQIAGKTILITGVSPGSLAAEYVKALAPHGPKLLVLASRNISNFQAVIAPLKEKNPTVSFRPLVVDLASQKSIRKAADEVHSYEESIDVLVNNASLNGMKKYSVTEDEFETAFAVGHLGHFLFTGLIADKLSPKARIVVVSSMMHWMADVNMEDPNFDNGKTYDKDVAYARTKSANIHMIKALARRGFNAVVLHPGVAKTGMMREFTDAEAEKLVEEFNLEFQTNQQASATYVYGSFAPELSDTALNGAFLKDCKVDEAAPFCEVEGVGERLWKASERWVGLEWGSR</sequence>
<dbReference type="Pfam" id="PF00106">
    <property type="entry name" value="adh_short"/>
    <property type="match status" value="1"/>
</dbReference>
<evidence type="ECO:0000313" key="4">
    <source>
        <dbReference type="Proteomes" id="UP000800041"/>
    </source>
</evidence>